<accession>A0A484ZCV2</accession>
<evidence type="ECO:0000313" key="1">
    <source>
        <dbReference type="EMBL" id="VFS45401.1"/>
    </source>
</evidence>
<proteinExistence type="predicted"/>
<dbReference type="Proteomes" id="UP000373449">
    <property type="component" value="Unassembled WGS sequence"/>
</dbReference>
<protein>
    <recommendedName>
        <fullName evidence="3">Monofunctional biosynthetic peptidoglycan transglycosylase</fullName>
    </recommendedName>
</protein>
<reference evidence="1 2" key="1">
    <citation type="submission" date="2019-03" db="EMBL/GenBank/DDBJ databases">
        <authorList>
            <consortium name="Pathogen Informatics"/>
        </authorList>
    </citation>
    <scope>NUCLEOTIDE SEQUENCE [LARGE SCALE GENOMIC DNA]</scope>
    <source>
        <strain evidence="1 2">NCTC12282</strain>
    </source>
</reference>
<evidence type="ECO:0000313" key="2">
    <source>
        <dbReference type="Proteomes" id="UP000373449"/>
    </source>
</evidence>
<dbReference type="AlphaFoldDB" id="A0A484ZCV2"/>
<sequence length="65" mass="7507">MSKSALSRMKGRLFFWFKRFCLTVLLIWGAGIVLFSFLPVPFSAVMVQKAVWCLANREFFLCCPP</sequence>
<gene>
    <name evidence="1" type="ORF">NCTC12282_00278</name>
</gene>
<dbReference type="EMBL" id="CAADJA010000002">
    <property type="protein sequence ID" value="VFS45401.1"/>
    <property type="molecule type" value="Genomic_DNA"/>
</dbReference>
<name>A0A484ZCV2_9GAMM</name>
<organism evidence="1 2">
    <name type="scientific">Budvicia aquatica</name>
    <dbReference type="NCBI Taxonomy" id="82979"/>
    <lineage>
        <taxon>Bacteria</taxon>
        <taxon>Pseudomonadati</taxon>
        <taxon>Pseudomonadota</taxon>
        <taxon>Gammaproteobacteria</taxon>
        <taxon>Enterobacterales</taxon>
        <taxon>Budviciaceae</taxon>
        <taxon>Budvicia</taxon>
    </lineage>
</organism>
<evidence type="ECO:0008006" key="3">
    <source>
        <dbReference type="Google" id="ProtNLM"/>
    </source>
</evidence>